<dbReference type="AlphaFoldDB" id="A0A2R5G592"/>
<evidence type="ECO:0000256" key="2">
    <source>
        <dbReference type="SAM" id="Phobius"/>
    </source>
</evidence>
<feature type="region of interest" description="Disordered" evidence="1">
    <location>
        <begin position="35"/>
        <end position="88"/>
    </location>
</feature>
<evidence type="ECO:0000313" key="4">
    <source>
        <dbReference type="Proteomes" id="UP000241890"/>
    </source>
</evidence>
<keyword evidence="2" id="KW-1133">Transmembrane helix</keyword>
<reference evidence="3 4" key="1">
    <citation type="submission" date="2017-12" db="EMBL/GenBank/DDBJ databases">
        <title>Sequencing, de novo assembly and annotation of complete genome of a new Thraustochytrid species, strain FCC1311.</title>
        <authorList>
            <person name="Sedici K."/>
            <person name="Godart F."/>
            <person name="Aiese Cigliano R."/>
            <person name="Sanseverino W."/>
            <person name="Barakat M."/>
            <person name="Ortet P."/>
            <person name="Marechal E."/>
            <person name="Cagnac O."/>
            <person name="Amato A."/>
        </authorList>
    </citation>
    <scope>NUCLEOTIDE SEQUENCE [LARGE SCALE GENOMIC DNA]</scope>
</reference>
<gene>
    <name evidence="3" type="ORF">FCC1311_024332</name>
</gene>
<feature type="region of interest" description="Disordered" evidence="1">
    <location>
        <begin position="1"/>
        <end position="21"/>
    </location>
</feature>
<organism evidence="3 4">
    <name type="scientific">Hondaea fermentalgiana</name>
    <dbReference type="NCBI Taxonomy" id="2315210"/>
    <lineage>
        <taxon>Eukaryota</taxon>
        <taxon>Sar</taxon>
        <taxon>Stramenopiles</taxon>
        <taxon>Bigyra</taxon>
        <taxon>Labyrinthulomycetes</taxon>
        <taxon>Thraustochytrida</taxon>
        <taxon>Thraustochytriidae</taxon>
        <taxon>Hondaea</taxon>
    </lineage>
</organism>
<evidence type="ECO:0000313" key="3">
    <source>
        <dbReference type="EMBL" id="GBG26212.1"/>
    </source>
</evidence>
<feature type="transmembrane region" description="Helical" evidence="2">
    <location>
        <begin position="133"/>
        <end position="155"/>
    </location>
</feature>
<dbReference type="Proteomes" id="UP000241890">
    <property type="component" value="Unassembled WGS sequence"/>
</dbReference>
<protein>
    <submittedName>
        <fullName evidence="3">Uncharacterized protein</fullName>
    </submittedName>
</protein>
<name>A0A2R5G592_9STRA</name>
<feature type="transmembrane region" description="Helical" evidence="2">
    <location>
        <begin position="859"/>
        <end position="878"/>
    </location>
</feature>
<comment type="caution">
    <text evidence="3">The sequence shown here is derived from an EMBL/GenBank/DDBJ whole genome shotgun (WGS) entry which is preliminary data.</text>
</comment>
<dbReference type="EMBL" id="BEYU01000019">
    <property type="protein sequence ID" value="GBG26212.1"/>
    <property type="molecule type" value="Genomic_DNA"/>
</dbReference>
<feature type="compositionally biased region" description="Pro residues" evidence="1">
    <location>
        <begin position="1"/>
        <end position="12"/>
    </location>
</feature>
<accession>A0A2R5G592</accession>
<sequence>MTQPPLPSGPPPSEDDVDHSPWRFVSRVSAKFGRVSGRLSQTGSNGQRPSLASLNRRLTHVHIPGTRREDNEYAFEDSGASSDEEDLETVEAGSLPSHATKANFMLAKVKGGVKGAGMATGHKVANQRIPQRIWLALIAVCWLWLTSYALAQYIVNSYIPVPDLDSVYDGNTLAYETSAAAREEYAADVERVADACEAAFIQANLTEIARSQSYRTYNENQITWLAGNITLIEAYYNVTQLALDALAEAGDIDLAEGSIYRSDSVADECKLISSIVAGEEAAINALNSANEYVSTTNAAAEDLAYQLQRKREYDTEYYANKTQDLVDLQEQLVASVHNMTASFLNIGSYLDEFKECVVADGSCDSSSSTVFDKLSSMYTSGLQFFSNIKTAASNYKEAALEQMNEYNKTIISINDNLASIQQHFGTISGIPSTSDTSTPNFDVDSYSMDSVSTPDDVTSSFNESYSSLTSNVSSSGEVFEADANATRENSVGWEEGWDDDYSPADNETETNATVAALASSGDTFISNFSSTLSSITEDVDEDYGDVIDSVVSTTVNATVSASDVLVELTDHSSWDFYAYNSSIISQISDGFQDMSDLILTFDTVFRVMYTLIIINKYWSLTGLATPPGDARIKAESGAGWGPKKTLVQKLAAIFLNPIFITLVSVTGVSLVLYMFWWAYSPLYFAYVESCVQNDWRDIEAGTVNGTMLYRNAYSVVFQYACATGDTLAQTRTDDINVGRDFFCSKQTYDDTIYYNDQVELFDDLYERFESTVNQNAALVECLNLANIDAQENTDFEVRVALANFAYEFGPLTQSAIYDCDNVQGCDAIRGKDEVQSQAEGPDEDLLQSVTFDATCNSEYWVHANLFSGFMVISVYIILNISRITGSRALVRVLWRQVVVRNFSVFISVTDRGEIIYPERVTEKGDTMQEAIRLAVKKAIKSWERWGWFFLFMAIFMNAPWIYALWYISSTIEYSSS</sequence>
<keyword evidence="4" id="KW-1185">Reference proteome</keyword>
<keyword evidence="2" id="KW-0812">Transmembrane</keyword>
<keyword evidence="2" id="KW-0472">Membrane</keyword>
<feature type="transmembrane region" description="Helical" evidence="2">
    <location>
        <begin position="945"/>
        <end position="967"/>
    </location>
</feature>
<proteinExistence type="predicted"/>
<feature type="transmembrane region" description="Helical" evidence="2">
    <location>
        <begin position="653"/>
        <end position="679"/>
    </location>
</feature>
<feature type="compositionally biased region" description="Polar residues" evidence="1">
    <location>
        <begin position="38"/>
        <end position="53"/>
    </location>
</feature>
<dbReference type="InParanoid" id="A0A2R5G592"/>
<evidence type="ECO:0000256" key="1">
    <source>
        <dbReference type="SAM" id="MobiDB-lite"/>
    </source>
</evidence>